<reference evidence="2 3" key="1">
    <citation type="journal article" date="2010" name="Nature">
        <title>The sequence and de novo assembly of the giant panda genome.</title>
        <authorList>
            <person name="Li R."/>
            <person name="Fan W."/>
            <person name="Tian G."/>
            <person name="Zhu H."/>
            <person name="He L."/>
            <person name="Cai J."/>
            <person name="Huang Q."/>
            <person name="Cai Q."/>
            <person name="Li B."/>
            <person name="Bai Y."/>
            <person name="Zhang Z."/>
            <person name="Zhang Y."/>
            <person name="Wang W."/>
            <person name="Li J."/>
            <person name="Wei F."/>
            <person name="Li H."/>
            <person name="Jian M."/>
            <person name="Li J."/>
            <person name="Zhang Z."/>
            <person name="Nielsen R."/>
            <person name="Li D."/>
            <person name="Gu W."/>
            <person name="Yang Z."/>
            <person name="Xuan Z."/>
            <person name="Ryder O.A."/>
            <person name="Leung F.C."/>
            <person name="Zhou Y."/>
            <person name="Cao J."/>
            <person name="Sun X."/>
            <person name="Fu Y."/>
            <person name="Fang X."/>
            <person name="Guo X."/>
            <person name="Wang B."/>
            <person name="Hou R."/>
            <person name="Shen F."/>
            <person name="Mu B."/>
            <person name="Ni P."/>
            <person name="Lin R."/>
            <person name="Qian W."/>
            <person name="Wang G."/>
            <person name="Yu C."/>
            <person name="Nie W."/>
            <person name="Wang J."/>
            <person name="Wu Z."/>
            <person name="Liang H."/>
            <person name="Min J."/>
            <person name="Wu Q."/>
            <person name="Cheng S."/>
            <person name="Ruan J."/>
            <person name="Wang M."/>
            <person name="Shi Z."/>
            <person name="Wen M."/>
            <person name="Liu B."/>
            <person name="Ren X."/>
            <person name="Zheng H."/>
            <person name="Dong D."/>
            <person name="Cook K."/>
            <person name="Shan G."/>
            <person name="Zhang H."/>
            <person name="Kosiol C."/>
            <person name="Xie X."/>
            <person name="Lu Z."/>
            <person name="Zheng H."/>
            <person name="Li Y."/>
            <person name="Steiner C.C."/>
            <person name="Lam T.T."/>
            <person name="Lin S."/>
            <person name="Zhang Q."/>
            <person name="Li G."/>
            <person name="Tian J."/>
            <person name="Gong T."/>
            <person name="Liu H."/>
            <person name="Zhang D."/>
            <person name="Fang L."/>
            <person name="Ye C."/>
            <person name="Zhang J."/>
            <person name="Hu W."/>
            <person name="Xu A."/>
            <person name="Ren Y."/>
            <person name="Zhang G."/>
            <person name="Bruford M.W."/>
            <person name="Li Q."/>
            <person name="Ma L."/>
            <person name="Guo Y."/>
            <person name="An N."/>
            <person name="Hu Y."/>
            <person name="Zheng Y."/>
            <person name="Shi Y."/>
            <person name="Li Z."/>
            <person name="Liu Q."/>
            <person name="Chen Y."/>
            <person name="Zhao J."/>
            <person name="Qu N."/>
            <person name="Zhao S."/>
            <person name="Tian F."/>
            <person name="Wang X."/>
            <person name="Wang H."/>
            <person name="Xu L."/>
            <person name="Liu X."/>
            <person name="Vinar T."/>
            <person name="Wang Y."/>
            <person name="Lam T.W."/>
            <person name="Yiu S.M."/>
            <person name="Liu S."/>
            <person name="Zhang H."/>
            <person name="Li D."/>
            <person name="Huang Y."/>
            <person name="Wang X."/>
            <person name="Yang G."/>
            <person name="Jiang Z."/>
            <person name="Wang J."/>
            <person name="Qin N."/>
            <person name="Li L."/>
            <person name="Li J."/>
            <person name="Bolund L."/>
            <person name="Kristiansen K."/>
            <person name="Wong G.K."/>
            <person name="Olson M."/>
            <person name="Zhang X."/>
            <person name="Li S."/>
            <person name="Yang H."/>
            <person name="Wang J."/>
            <person name="Wang J."/>
        </authorList>
    </citation>
    <scope>NUCLEOTIDE SEQUENCE [LARGE SCALE GENOMIC DNA]</scope>
</reference>
<dbReference type="Ensembl" id="ENSAMET00000001610.2">
    <property type="protein sequence ID" value="ENSAMEP00000001551.2"/>
    <property type="gene ID" value="ENSAMEG00000001466.2"/>
</dbReference>
<evidence type="ECO:0000313" key="3">
    <source>
        <dbReference type="Proteomes" id="UP000008912"/>
    </source>
</evidence>
<dbReference type="InParanoid" id="G1L3U1"/>
<evidence type="ECO:0000313" key="2">
    <source>
        <dbReference type="Ensembl" id="ENSAMEP00000001551.2"/>
    </source>
</evidence>
<dbReference type="HOGENOM" id="CLU_035361_1_0_1"/>
<dbReference type="ESTHER" id="ailme-g1l3u1">
    <property type="family name" value="Ndr_family"/>
</dbReference>
<name>G1L3U1_AILME</name>
<reference evidence="2" key="2">
    <citation type="submission" date="2025-08" db="UniProtKB">
        <authorList>
            <consortium name="Ensembl"/>
        </authorList>
    </citation>
    <scope>IDENTIFICATION</scope>
</reference>
<keyword evidence="3" id="KW-1185">Reference proteome</keyword>
<proteinExistence type="inferred from homology"/>
<comment type="similarity">
    <text evidence="1">Belongs to the NDRG family.</text>
</comment>
<dbReference type="InterPro" id="IPR029058">
    <property type="entry name" value="AB_hydrolase_fold"/>
</dbReference>
<sequence>LPKAECLLVECLDGEHDFGKPYHLLDMVIWVFPQGNHPTFLTSHDVGGPNHKLCSNTFFNFEVKQEITKHFVVCHLVSRWCATWSAGGGSRFPQGYQFPSMKQLAAMLPRGVQYMIEFRVGSRAYVLAKFAPIFPKLVEELVLMSPNPSRKGWIDCMATKLSGLTGTLPDTVLSHFFCQELLVNNTELVQTLLEHGDLEHVQQLFWNMYNSCRDLDINLTGAVPNARPSAW</sequence>
<dbReference type="InterPro" id="IPR004142">
    <property type="entry name" value="NDRG"/>
</dbReference>
<dbReference type="AlphaFoldDB" id="G1L3U1"/>
<dbReference type="Pfam" id="PF03096">
    <property type="entry name" value="Ndr"/>
    <property type="match status" value="1"/>
</dbReference>
<dbReference type="STRING" id="9646.ENSAMEP00000001551"/>
<accession>G1L3U1</accession>
<organism evidence="2 3">
    <name type="scientific">Ailuropoda melanoleuca</name>
    <name type="common">Giant panda</name>
    <dbReference type="NCBI Taxonomy" id="9646"/>
    <lineage>
        <taxon>Eukaryota</taxon>
        <taxon>Metazoa</taxon>
        <taxon>Chordata</taxon>
        <taxon>Craniata</taxon>
        <taxon>Vertebrata</taxon>
        <taxon>Euteleostomi</taxon>
        <taxon>Mammalia</taxon>
        <taxon>Eutheria</taxon>
        <taxon>Laurasiatheria</taxon>
        <taxon>Carnivora</taxon>
        <taxon>Caniformia</taxon>
        <taxon>Ursidae</taxon>
        <taxon>Ailuropoda</taxon>
    </lineage>
</organism>
<reference evidence="2" key="3">
    <citation type="submission" date="2025-09" db="UniProtKB">
        <authorList>
            <consortium name="Ensembl"/>
        </authorList>
    </citation>
    <scope>IDENTIFICATION</scope>
</reference>
<protein>
    <submittedName>
        <fullName evidence="2">Uncharacterized protein</fullName>
    </submittedName>
</protein>
<dbReference type="Proteomes" id="UP000008912">
    <property type="component" value="Unassembled WGS sequence"/>
</dbReference>
<evidence type="ECO:0000256" key="1">
    <source>
        <dbReference type="ARBA" id="ARBA00005598"/>
    </source>
</evidence>
<dbReference type="GeneTree" id="ENSGT00950000182872"/>
<dbReference type="PANTHER" id="PTHR11034">
    <property type="entry name" value="N-MYC DOWNSTREAM REGULATED"/>
    <property type="match status" value="1"/>
</dbReference>
<dbReference type="eggNOG" id="KOG2931">
    <property type="taxonomic scope" value="Eukaryota"/>
</dbReference>
<dbReference type="Gene3D" id="3.40.50.1820">
    <property type="entry name" value="alpha/beta hydrolase"/>
    <property type="match status" value="1"/>
</dbReference>